<name>A0A0B8T8S6_9SPHI</name>
<evidence type="ECO:0008006" key="4">
    <source>
        <dbReference type="Google" id="ProtNLM"/>
    </source>
</evidence>
<feature type="transmembrane region" description="Helical" evidence="1">
    <location>
        <begin position="50"/>
        <end position="72"/>
    </location>
</feature>
<evidence type="ECO:0000313" key="2">
    <source>
        <dbReference type="EMBL" id="KGE15069.1"/>
    </source>
</evidence>
<accession>A0A0B8T8S6</accession>
<dbReference type="RefSeq" id="WP_037496780.1">
    <property type="nucleotide sequence ID" value="NZ_JJMU01000021.1"/>
</dbReference>
<reference evidence="2 3" key="2">
    <citation type="journal article" date="2015" name="PLoS ONE">
        <title>Whole-Genome Optical Mapping and Finished Genome Sequence of Sphingobacterium deserti sp. nov., a New Species Isolated from the Western Desert of China.</title>
        <authorList>
            <person name="Teng C."/>
            <person name="Zhou Z."/>
            <person name="Molnar I."/>
            <person name="Li X."/>
            <person name="Tang R."/>
            <person name="Chen M."/>
            <person name="Wang L."/>
            <person name="Su S."/>
            <person name="Zhang W."/>
            <person name="Lin M."/>
        </authorList>
    </citation>
    <scope>NUCLEOTIDE SEQUENCE [LARGE SCALE GENOMIC DNA]</scope>
    <source>
        <strain evidence="3">ACCC05744</strain>
    </source>
</reference>
<dbReference type="AlphaFoldDB" id="A0A0B8T8S6"/>
<keyword evidence="1" id="KW-0812">Transmembrane</keyword>
<dbReference type="PATRIC" id="fig|1229276.3.peg.1339"/>
<feature type="transmembrane region" description="Helical" evidence="1">
    <location>
        <begin position="78"/>
        <end position="98"/>
    </location>
</feature>
<comment type="caution">
    <text evidence="2">The sequence shown here is derived from an EMBL/GenBank/DDBJ whole genome shotgun (WGS) entry which is preliminary data.</text>
</comment>
<reference evidence="3" key="1">
    <citation type="submission" date="2014-04" db="EMBL/GenBank/DDBJ databases">
        <title>Whole-Genome optical mapping and complete genome sequence of Sphingobacterium deserti sp. nov., a new spaces isolated from desert in the west of China.</title>
        <authorList>
            <person name="Teng C."/>
            <person name="Zhou Z."/>
            <person name="Li X."/>
            <person name="Chen M."/>
            <person name="Lin M."/>
            <person name="Wang L."/>
            <person name="Su S."/>
            <person name="Zhang C."/>
            <person name="Zhang W."/>
        </authorList>
    </citation>
    <scope>NUCLEOTIDE SEQUENCE [LARGE SCALE GENOMIC DNA]</scope>
    <source>
        <strain evidence="3">ACCC05744</strain>
    </source>
</reference>
<proteinExistence type="predicted"/>
<organism evidence="2 3">
    <name type="scientific">Sphingobacterium deserti</name>
    <dbReference type="NCBI Taxonomy" id="1229276"/>
    <lineage>
        <taxon>Bacteria</taxon>
        <taxon>Pseudomonadati</taxon>
        <taxon>Bacteroidota</taxon>
        <taxon>Sphingobacteriia</taxon>
        <taxon>Sphingobacteriales</taxon>
        <taxon>Sphingobacteriaceae</taxon>
        <taxon>Sphingobacterium</taxon>
    </lineage>
</organism>
<protein>
    <recommendedName>
        <fullName evidence="4">5-bromo-4-chloroindolyl phosphate hydrolysis protein</fullName>
    </recommendedName>
</protein>
<feature type="transmembrane region" description="Helical" evidence="1">
    <location>
        <begin position="16"/>
        <end position="38"/>
    </location>
</feature>
<dbReference type="EMBL" id="JJMU01000021">
    <property type="protein sequence ID" value="KGE15069.1"/>
    <property type="molecule type" value="Genomic_DNA"/>
</dbReference>
<evidence type="ECO:0000313" key="3">
    <source>
        <dbReference type="Proteomes" id="UP000031802"/>
    </source>
</evidence>
<keyword evidence="3" id="KW-1185">Reference proteome</keyword>
<dbReference type="STRING" id="1229276.DI53_1296"/>
<gene>
    <name evidence="2" type="ORF">DI53_1296</name>
</gene>
<dbReference type="OrthoDB" id="713022at2"/>
<evidence type="ECO:0000256" key="1">
    <source>
        <dbReference type="SAM" id="Phobius"/>
    </source>
</evidence>
<dbReference type="Proteomes" id="UP000031802">
    <property type="component" value="Unassembled WGS sequence"/>
</dbReference>
<dbReference type="eggNOG" id="ENOG502ZVZ4">
    <property type="taxonomic scope" value="Bacteria"/>
</dbReference>
<sequence length="262" mass="30226">MGFATKKSKRWELQQLAWTFISILMFVPLPVHIFPFVMLAQARKSKIQSWYATAVIFLLVELTLFASFVYFFGTLSQAMLLTLGGSVTSYIVGNGLLLNRARPYLQRLELAEVRPLAWIPTAASRNKMQLLPQAVLDTPQLFIERLMHWRKEIDNRAMHRDIDKIIHLFQLLEQNDKMEAERFLVRHSTVVNVLMKYDEIENSRLNNSVTVESKKKLEDVIAKAAIAIEQEVTNQFKSGILDVSAETDVYIQSLKNRNLLNE</sequence>
<keyword evidence="1" id="KW-0472">Membrane</keyword>
<keyword evidence="1" id="KW-1133">Transmembrane helix</keyword>